<dbReference type="EMBL" id="LOCL01000058">
    <property type="protein sequence ID" value="KUF14700.1"/>
    <property type="molecule type" value="Genomic_DNA"/>
</dbReference>
<protein>
    <submittedName>
        <fullName evidence="1">Uncharacterized protein</fullName>
    </submittedName>
</protein>
<name>A0A0W7WVY6_9ACTN</name>
<gene>
    <name evidence="1" type="ORF">AT728_29310</name>
</gene>
<proteinExistence type="predicted"/>
<evidence type="ECO:0000313" key="1">
    <source>
        <dbReference type="EMBL" id="KUF14700.1"/>
    </source>
</evidence>
<sequence>MCVPCLNARTEIGQALYLCLRVHGEQVQMHAILPGLGLWHELEPQTRSSVRRLDENSGVILGAGDPQGAQACKFRIVVRCDGIAVQCR</sequence>
<accession>A0A0W7WVY6</accession>
<reference evidence="1 2" key="1">
    <citation type="submission" date="2015-12" db="EMBL/GenBank/DDBJ databases">
        <title>Draft genome sequence of Streptomyces silvensis ATCC 53525, a producer of novel hormone antagonists.</title>
        <authorList>
            <person name="Johnston C.W."/>
            <person name="Li Y."/>
            <person name="Magarvey N.A."/>
        </authorList>
    </citation>
    <scope>NUCLEOTIDE SEQUENCE [LARGE SCALE GENOMIC DNA]</scope>
    <source>
        <strain evidence="1 2">ATCC 53525</strain>
    </source>
</reference>
<organism evidence="1 2">
    <name type="scientific">Streptomyces silvensis</name>
    <dbReference type="NCBI Taxonomy" id="1765722"/>
    <lineage>
        <taxon>Bacteria</taxon>
        <taxon>Bacillati</taxon>
        <taxon>Actinomycetota</taxon>
        <taxon>Actinomycetes</taxon>
        <taxon>Kitasatosporales</taxon>
        <taxon>Streptomycetaceae</taxon>
        <taxon>Streptomyces</taxon>
    </lineage>
</organism>
<evidence type="ECO:0000313" key="2">
    <source>
        <dbReference type="Proteomes" id="UP000054804"/>
    </source>
</evidence>
<dbReference type="Proteomes" id="UP000054804">
    <property type="component" value="Unassembled WGS sequence"/>
</dbReference>
<dbReference type="AlphaFoldDB" id="A0A0W7WVY6"/>
<keyword evidence="2" id="KW-1185">Reference proteome</keyword>
<comment type="caution">
    <text evidence="1">The sequence shown here is derived from an EMBL/GenBank/DDBJ whole genome shotgun (WGS) entry which is preliminary data.</text>
</comment>